<gene>
    <name evidence="10" type="primary">RANGRF</name>
</gene>
<evidence type="ECO:0000313" key="10">
    <source>
        <dbReference type="Ensembl" id="ENSMODP00000053946.1"/>
    </source>
</evidence>
<dbReference type="GO" id="GO:0098905">
    <property type="term" value="P:regulation of bundle of His cell action potential"/>
    <property type="evidence" value="ECO:0007669"/>
    <property type="project" value="Ensembl"/>
</dbReference>
<dbReference type="AlphaFoldDB" id="A0A5F8H3U0"/>
<dbReference type="GO" id="GO:1900827">
    <property type="term" value="P:positive regulation of membrane depolarization during cardiac muscle cell action potential"/>
    <property type="evidence" value="ECO:0007669"/>
    <property type="project" value="Ensembl"/>
</dbReference>
<dbReference type="GO" id="GO:0060047">
    <property type="term" value="P:heart contraction"/>
    <property type="evidence" value="ECO:0000318"/>
    <property type="project" value="GO_Central"/>
</dbReference>
<dbReference type="PANTHER" id="PTHR15837:SF0">
    <property type="entry name" value="RAN GUANINE NUCLEOTIDE RELEASE FACTOR"/>
    <property type="match status" value="1"/>
</dbReference>
<evidence type="ECO:0000256" key="2">
    <source>
        <dbReference type="ARBA" id="ARBA00022448"/>
    </source>
</evidence>
<dbReference type="Gene3D" id="3.40.1000.10">
    <property type="entry name" value="Mog1/PsbP, alpha/beta/alpha sandwich"/>
    <property type="match status" value="1"/>
</dbReference>
<dbReference type="PANTHER" id="PTHR15837">
    <property type="entry name" value="RAN GUANINE NUCLEOTIDE RELEASE FACTOR"/>
    <property type="match status" value="1"/>
</dbReference>
<proteinExistence type="inferred from homology"/>
<dbReference type="GO" id="GO:0005829">
    <property type="term" value="C:cytosol"/>
    <property type="evidence" value="ECO:0007669"/>
    <property type="project" value="Ensembl"/>
</dbReference>
<dbReference type="GO" id="GO:1903078">
    <property type="term" value="P:positive regulation of protein localization to plasma membrane"/>
    <property type="evidence" value="ECO:0007669"/>
    <property type="project" value="Ensembl"/>
</dbReference>
<keyword evidence="2" id="KW-0813">Transport</keyword>
<keyword evidence="11" id="KW-1185">Reference proteome</keyword>
<dbReference type="InterPro" id="IPR007681">
    <property type="entry name" value="Mog1"/>
</dbReference>
<evidence type="ECO:0000256" key="6">
    <source>
        <dbReference type="ARBA" id="ARBA00064188"/>
    </source>
</evidence>
<comment type="function">
    <text evidence="5">May regulate the intracellular trafficking of RAN. Promotes guanine nucleotide release from RAN and inhibits binding of new GTP by preventing the binding of the RAN guanine nucleotide exchange factor RCC1. Regulates the levels of GTP-bound RAN in the nucleus, and thereby plays a role in the regulation of RAN-dependent mitotic spindle dynamics. Enhances the expression of SCN5A at the cell membrane in cardiomyocytes.</text>
</comment>
<protein>
    <recommendedName>
        <fullName evidence="7">Ran guanine nucleotide release factor</fullName>
    </recommendedName>
    <alternativeName>
        <fullName evidence="8">Ran-binding protein MOG1</fullName>
    </alternativeName>
</protein>
<feature type="compositionally biased region" description="Polar residues" evidence="9">
    <location>
        <begin position="182"/>
        <end position="191"/>
    </location>
</feature>
<dbReference type="GO" id="GO:1902305">
    <property type="term" value="P:regulation of sodium ion transmembrane transport"/>
    <property type="evidence" value="ECO:0007669"/>
    <property type="project" value="Ensembl"/>
</dbReference>
<dbReference type="GO" id="GO:0005654">
    <property type="term" value="C:nucleoplasm"/>
    <property type="evidence" value="ECO:0007669"/>
    <property type="project" value="Ensembl"/>
</dbReference>
<dbReference type="Bgee" id="ENSMODG00000007943">
    <property type="expression patterns" value="Expressed in spermatid and 20 other cell types or tissues"/>
</dbReference>
<dbReference type="OMA" id="ECSSAWM"/>
<feature type="region of interest" description="Disordered" evidence="9">
    <location>
        <begin position="182"/>
        <end position="203"/>
    </location>
</feature>
<evidence type="ECO:0000256" key="5">
    <source>
        <dbReference type="ARBA" id="ARBA00059721"/>
    </source>
</evidence>
<evidence type="ECO:0000256" key="8">
    <source>
        <dbReference type="ARBA" id="ARBA00076536"/>
    </source>
</evidence>
<dbReference type="GO" id="GO:0005901">
    <property type="term" value="C:caveola"/>
    <property type="evidence" value="ECO:0007669"/>
    <property type="project" value="Ensembl"/>
</dbReference>
<dbReference type="FunFam" id="3.40.1000.10:FF:000004">
    <property type="entry name" value="Probable ran guanine nucleotide release factor"/>
    <property type="match status" value="1"/>
</dbReference>
<dbReference type="Pfam" id="PF04603">
    <property type="entry name" value="Mog1"/>
    <property type="match status" value="1"/>
</dbReference>
<accession>A0A5F8H3U0</accession>
<comment type="similarity">
    <text evidence="1">Belongs to the MOG1 family.</text>
</comment>
<evidence type="ECO:0000256" key="4">
    <source>
        <dbReference type="ARBA" id="ARBA00022927"/>
    </source>
</evidence>
<dbReference type="GeneTree" id="ENSGT00390000013834"/>
<dbReference type="GO" id="GO:0098909">
    <property type="term" value="P:regulation of cardiac muscle cell action potential involved in regulation of contraction"/>
    <property type="evidence" value="ECO:0007669"/>
    <property type="project" value="Ensembl"/>
</dbReference>
<evidence type="ECO:0000313" key="11">
    <source>
        <dbReference type="Proteomes" id="UP000002280"/>
    </source>
</evidence>
<dbReference type="GO" id="GO:0090307">
    <property type="term" value="P:mitotic spindle assembly"/>
    <property type="evidence" value="ECO:0007669"/>
    <property type="project" value="Ensembl"/>
</dbReference>
<reference evidence="10" key="2">
    <citation type="submission" date="2025-08" db="UniProtKB">
        <authorList>
            <consortium name="Ensembl"/>
        </authorList>
    </citation>
    <scope>IDENTIFICATION</scope>
</reference>
<evidence type="ECO:0000256" key="9">
    <source>
        <dbReference type="SAM" id="MobiDB-lite"/>
    </source>
</evidence>
<dbReference type="GO" id="GO:1900825">
    <property type="term" value="P:regulation of membrane depolarization during cardiac muscle cell action potential"/>
    <property type="evidence" value="ECO:0000318"/>
    <property type="project" value="GO_Central"/>
</dbReference>
<dbReference type="GO" id="GO:0005634">
    <property type="term" value="C:nucleus"/>
    <property type="evidence" value="ECO:0000318"/>
    <property type="project" value="GO_Central"/>
</dbReference>
<dbReference type="GO" id="GO:0006888">
    <property type="term" value="P:endoplasmic reticulum to Golgi vesicle-mediated transport"/>
    <property type="evidence" value="ECO:0007669"/>
    <property type="project" value="Ensembl"/>
</dbReference>
<dbReference type="GO" id="GO:0014704">
    <property type="term" value="C:intercalated disc"/>
    <property type="evidence" value="ECO:0007669"/>
    <property type="project" value="Ensembl"/>
</dbReference>
<dbReference type="Proteomes" id="UP000002280">
    <property type="component" value="Chromosome 2"/>
</dbReference>
<dbReference type="GO" id="GO:2000010">
    <property type="term" value="P:positive regulation of protein localization to cell surface"/>
    <property type="evidence" value="ECO:0007669"/>
    <property type="project" value="Ensembl"/>
</dbReference>
<comment type="subunit">
    <text evidence="6">Monomer. Interacts with RAN, both RAN-GTP and RAN-GDP. Competes with RCC1 for a common binding site on RAN and thereby inhibits RCC1-mediated nucleotide exchange. Forms a complex with RAN-GTP and RANBP1. Interacts with the cytoplasmic loop 2 of SCN5A.</text>
</comment>
<dbReference type="Ensembl" id="ENSMODT00000057281.1">
    <property type="protein sequence ID" value="ENSMODP00000053946.1"/>
    <property type="gene ID" value="ENSMODG00000007943.3"/>
</dbReference>
<dbReference type="GO" id="GO:0005085">
    <property type="term" value="F:guanyl-nucleotide exchange factor activity"/>
    <property type="evidence" value="ECO:0000318"/>
    <property type="project" value="GO_Central"/>
</dbReference>
<dbReference type="SUPFAM" id="SSF55724">
    <property type="entry name" value="Mog1p/PsbP-like"/>
    <property type="match status" value="1"/>
</dbReference>
<dbReference type="InterPro" id="IPR016123">
    <property type="entry name" value="Mog1/PsbP_a/b/a-sand"/>
</dbReference>
<reference evidence="10 11" key="1">
    <citation type="journal article" date="2007" name="Nature">
        <title>Genome of the marsupial Monodelphis domestica reveals innovation in non-coding sequences.</title>
        <authorList>
            <person name="Mikkelsen T.S."/>
            <person name="Wakefield M.J."/>
            <person name="Aken B."/>
            <person name="Amemiya C.T."/>
            <person name="Chang J.L."/>
            <person name="Duke S."/>
            <person name="Garber M."/>
            <person name="Gentles A.J."/>
            <person name="Goodstadt L."/>
            <person name="Heger A."/>
            <person name="Jurka J."/>
            <person name="Kamal M."/>
            <person name="Mauceli E."/>
            <person name="Searle S.M."/>
            <person name="Sharpe T."/>
            <person name="Baker M.L."/>
            <person name="Batzer M.A."/>
            <person name="Benos P.V."/>
            <person name="Belov K."/>
            <person name="Clamp M."/>
            <person name="Cook A."/>
            <person name="Cuff J."/>
            <person name="Das R."/>
            <person name="Davidow L."/>
            <person name="Deakin J.E."/>
            <person name="Fazzari M.J."/>
            <person name="Glass J.L."/>
            <person name="Grabherr M."/>
            <person name="Greally J.M."/>
            <person name="Gu W."/>
            <person name="Hore T.A."/>
            <person name="Huttley G.A."/>
            <person name="Kleber M."/>
            <person name="Jirtle R.L."/>
            <person name="Koina E."/>
            <person name="Lee J.T."/>
            <person name="Mahony S."/>
            <person name="Marra M.A."/>
            <person name="Miller R.D."/>
            <person name="Nicholls R.D."/>
            <person name="Oda M."/>
            <person name="Papenfuss A.T."/>
            <person name="Parra Z.E."/>
            <person name="Pollock D.D."/>
            <person name="Ray D.A."/>
            <person name="Schein J.E."/>
            <person name="Speed T.P."/>
            <person name="Thompson K."/>
            <person name="VandeBerg J.L."/>
            <person name="Wade C.M."/>
            <person name="Walker J.A."/>
            <person name="Waters P.D."/>
            <person name="Webber C."/>
            <person name="Weidman J.R."/>
            <person name="Xie X."/>
            <person name="Zody M.C."/>
            <person name="Baldwin J."/>
            <person name="Abdouelleil A."/>
            <person name="Abdulkadir J."/>
            <person name="Abebe A."/>
            <person name="Abera B."/>
            <person name="Abreu J."/>
            <person name="Acer S.C."/>
            <person name="Aftuck L."/>
            <person name="Alexander A."/>
            <person name="An P."/>
            <person name="Anderson E."/>
            <person name="Anderson S."/>
            <person name="Arachi H."/>
            <person name="Azer M."/>
            <person name="Bachantsang P."/>
            <person name="Barry A."/>
            <person name="Bayul T."/>
            <person name="Berlin A."/>
            <person name="Bessette D."/>
            <person name="Bloom T."/>
            <person name="Bloom T."/>
            <person name="Boguslavskiy L."/>
            <person name="Bonnet C."/>
            <person name="Boukhgalter B."/>
            <person name="Bourzgui I."/>
            <person name="Brown A."/>
            <person name="Cahill P."/>
            <person name="Channer S."/>
            <person name="Cheshatsang Y."/>
            <person name="Chuda L."/>
            <person name="Citroen M."/>
            <person name="Collymore A."/>
            <person name="Cooke P."/>
            <person name="Costello M."/>
            <person name="D'Aco K."/>
            <person name="Daza R."/>
            <person name="De Haan G."/>
            <person name="DeGray S."/>
            <person name="DeMaso C."/>
            <person name="Dhargay N."/>
            <person name="Dooley K."/>
            <person name="Dooley E."/>
            <person name="Doricent M."/>
            <person name="Dorje P."/>
            <person name="Dorjee K."/>
            <person name="Dupes A."/>
            <person name="Elong R."/>
            <person name="Falk J."/>
            <person name="Farina A."/>
            <person name="Faro S."/>
            <person name="Ferguson D."/>
            <person name="Fisher S."/>
            <person name="Foley C.D."/>
            <person name="Franke A."/>
            <person name="Friedrich D."/>
            <person name="Gadbois L."/>
            <person name="Gearin G."/>
            <person name="Gearin C.R."/>
            <person name="Giannoukos G."/>
            <person name="Goode T."/>
            <person name="Graham J."/>
            <person name="Grandbois E."/>
            <person name="Grewal S."/>
            <person name="Gyaltsen K."/>
            <person name="Hafez N."/>
            <person name="Hagos B."/>
            <person name="Hall J."/>
            <person name="Henson C."/>
            <person name="Hollinger A."/>
            <person name="Honan T."/>
            <person name="Huard M.D."/>
            <person name="Hughes L."/>
            <person name="Hurhula B."/>
            <person name="Husby M.E."/>
            <person name="Kamat A."/>
            <person name="Kanga B."/>
            <person name="Kashin S."/>
            <person name="Khazanovich D."/>
            <person name="Kisner P."/>
            <person name="Lance K."/>
            <person name="Lara M."/>
            <person name="Lee W."/>
            <person name="Lennon N."/>
            <person name="Letendre F."/>
            <person name="LeVine R."/>
            <person name="Lipovsky A."/>
            <person name="Liu X."/>
            <person name="Liu J."/>
            <person name="Liu S."/>
            <person name="Lokyitsang T."/>
            <person name="Lokyitsang Y."/>
            <person name="Lubonja R."/>
            <person name="Lui A."/>
            <person name="MacDonald P."/>
            <person name="Magnisalis V."/>
            <person name="Maru K."/>
            <person name="Matthews C."/>
            <person name="McCusker W."/>
            <person name="McDonough S."/>
            <person name="Mehta T."/>
            <person name="Meldrim J."/>
            <person name="Meneus L."/>
            <person name="Mihai O."/>
            <person name="Mihalev A."/>
            <person name="Mihova T."/>
            <person name="Mittelman R."/>
            <person name="Mlenga V."/>
            <person name="Montmayeur A."/>
            <person name="Mulrain L."/>
            <person name="Navidi A."/>
            <person name="Naylor J."/>
            <person name="Negash T."/>
            <person name="Nguyen T."/>
            <person name="Nguyen N."/>
            <person name="Nicol R."/>
            <person name="Norbu C."/>
            <person name="Norbu N."/>
            <person name="Novod N."/>
            <person name="O'Neill B."/>
            <person name="Osman S."/>
            <person name="Markiewicz E."/>
            <person name="Oyono O.L."/>
            <person name="Patti C."/>
            <person name="Phunkhang P."/>
            <person name="Pierre F."/>
            <person name="Priest M."/>
            <person name="Raghuraman S."/>
            <person name="Rege F."/>
            <person name="Reyes R."/>
            <person name="Rise C."/>
            <person name="Rogov P."/>
            <person name="Ross K."/>
            <person name="Ryan E."/>
            <person name="Settipalli S."/>
            <person name="Shea T."/>
            <person name="Sherpa N."/>
            <person name="Shi L."/>
            <person name="Shih D."/>
            <person name="Sparrow T."/>
            <person name="Spaulding J."/>
            <person name="Stalker J."/>
            <person name="Stange-Thomann N."/>
            <person name="Stavropoulos S."/>
            <person name="Stone C."/>
            <person name="Strader C."/>
            <person name="Tesfaye S."/>
            <person name="Thomson T."/>
            <person name="Thoulutsang Y."/>
            <person name="Thoulutsang D."/>
            <person name="Topham K."/>
            <person name="Topping I."/>
            <person name="Tsamla T."/>
            <person name="Vassiliev H."/>
            <person name="Vo A."/>
            <person name="Wangchuk T."/>
            <person name="Wangdi T."/>
            <person name="Weiand M."/>
            <person name="Wilkinson J."/>
            <person name="Wilson A."/>
            <person name="Yadav S."/>
            <person name="Young G."/>
            <person name="Yu Q."/>
            <person name="Zembek L."/>
            <person name="Zhong D."/>
            <person name="Zimmer A."/>
            <person name="Zwirko Z."/>
            <person name="Jaffe D.B."/>
            <person name="Alvarez P."/>
            <person name="Brockman W."/>
            <person name="Butler J."/>
            <person name="Chin C."/>
            <person name="Gnerre S."/>
            <person name="MacCallum I."/>
            <person name="Graves J.A."/>
            <person name="Ponting C.P."/>
            <person name="Breen M."/>
            <person name="Samollow P.B."/>
            <person name="Lander E.S."/>
            <person name="Lindblad-Toh K."/>
        </authorList>
    </citation>
    <scope>NUCLEOTIDE SEQUENCE [LARGE SCALE GENOMIC DNA]</scope>
</reference>
<dbReference type="GO" id="GO:0044325">
    <property type="term" value="F:transmembrane transporter binding"/>
    <property type="evidence" value="ECO:0000318"/>
    <property type="project" value="GO_Central"/>
</dbReference>
<dbReference type="GO" id="GO:0031267">
    <property type="term" value="F:small GTPase binding"/>
    <property type="evidence" value="ECO:0000318"/>
    <property type="project" value="GO_Central"/>
</dbReference>
<evidence type="ECO:0000256" key="3">
    <source>
        <dbReference type="ARBA" id="ARBA00022658"/>
    </source>
</evidence>
<name>A0A5F8H3U0_MONDO</name>
<evidence type="ECO:0000256" key="7">
    <source>
        <dbReference type="ARBA" id="ARBA00069074"/>
    </source>
</evidence>
<dbReference type="FunCoup" id="A0A5F8H3U0">
    <property type="interactions" value="408"/>
</dbReference>
<reference evidence="10" key="3">
    <citation type="submission" date="2025-09" db="UniProtKB">
        <authorList>
            <consortium name="Ensembl"/>
        </authorList>
    </citation>
    <scope>IDENTIFICATION</scope>
</reference>
<sequence length="228" mass="25096">MTKDAGGGRGAGVEEEGQGWGNASLFHKPFLFSHFPYTGPSMEPKRNHPLFGGAFSITLPPGALDVSDFRPVPDNQEVFCHRGTEQSLIVELLELQAHVQGEAAARYHFEALGGVQGSGDEQVEAVQPLSLQNLSLRACRDAWVLCGRQRMAKENENEKDVMLHLALFRLPQYGTDLLLTFNEPTPGNTTRPGHGHESGQNHPPWTMVDFERLVTTLTLVDPSIFGPR</sequence>
<keyword evidence="4" id="KW-0653">Protein transport</keyword>
<dbReference type="GO" id="GO:0005791">
    <property type="term" value="C:rough endoplasmic reticulum"/>
    <property type="evidence" value="ECO:0007669"/>
    <property type="project" value="Ensembl"/>
</dbReference>
<evidence type="ECO:0000256" key="1">
    <source>
        <dbReference type="ARBA" id="ARBA00010307"/>
    </source>
</evidence>
<dbReference type="GO" id="GO:0017080">
    <property type="term" value="F:sodium channel regulator activity"/>
    <property type="evidence" value="ECO:0000318"/>
    <property type="project" value="GO_Central"/>
</dbReference>
<dbReference type="GO" id="GO:0099103">
    <property type="term" value="F:channel activator activity"/>
    <property type="evidence" value="ECO:0007669"/>
    <property type="project" value="Ensembl"/>
</dbReference>
<dbReference type="GO" id="GO:0032527">
    <property type="term" value="P:protein exit from endoplasmic reticulum"/>
    <property type="evidence" value="ECO:0007669"/>
    <property type="project" value="Ensembl"/>
</dbReference>
<dbReference type="InParanoid" id="A0A5F8H3U0"/>
<dbReference type="STRING" id="13616.ENSMODP00000053946"/>
<keyword evidence="3" id="KW-0344">Guanine-nucleotide releasing factor</keyword>
<organism evidence="10 11">
    <name type="scientific">Monodelphis domestica</name>
    <name type="common">Gray short-tailed opossum</name>
    <dbReference type="NCBI Taxonomy" id="13616"/>
    <lineage>
        <taxon>Eukaryota</taxon>
        <taxon>Metazoa</taxon>
        <taxon>Chordata</taxon>
        <taxon>Craniata</taxon>
        <taxon>Vertebrata</taxon>
        <taxon>Euteleostomi</taxon>
        <taxon>Mammalia</taxon>
        <taxon>Metatheria</taxon>
        <taxon>Didelphimorphia</taxon>
        <taxon>Didelphidae</taxon>
        <taxon>Monodelphis</taxon>
    </lineage>
</organism>